<evidence type="ECO:0000259" key="17">
    <source>
        <dbReference type="Pfam" id="PF08543"/>
    </source>
</evidence>
<reference evidence="18" key="1">
    <citation type="submission" date="2020-09" db="EMBL/GenBank/DDBJ databases">
        <title>A novel bacterium of genus Paenibacillus, isolated from South China Sea.</title>
        <authorList>
            <person name="Huang H."/>
            <person name="Mo K."/>
            <person name="Hu Y."/>
        </authorList>
    </citation>
    <scope>NUCLEOTIDE SEQUENCE</scope>
    <source>
        <strain evidence="18">IB182496</strain>
    </source>
</reference>
<feature type="compositionally biased region" description="Low complexity" evidence="16">
    <location>
        <begin position="313"/>
        <end position="326"/>
    </location>
</feature>
<comment type="similarity">
    <text evidence="4">Belongs to the ThiD family.</text>
</comment>
<keyword evidence="9" id="KW-0547">Nucleotide-binding</keyword>
<evidence type="ECO:0000256" key="12">
    <source>
        <dbReference type="ARBA" id="ARBA00022977"/>
    </source>
</evidence>
<sequence length="326" mass="32834">MSGIARPETAATRPGGGIVAPVARVLTVAGSDSGGGAGIQADLKTMQALGVHGMSAVTAVTVQDSLGVKEVHQLPPALVRAQMEAVLADIGADAVKTGMLHSADTIRAVAEVLRDCPELPLVLDPVVAATSGAALLEPAALAELRRSLLPRVYVLTPNLPEACLLLGRAPGAIDSVDAMLDCAHALLQLGPRYVLLKGGHLAGAAARGQAVDVLVGGEEASGGHPAAVESAPAGSVKILAGDWWDTPHTHGTGCALAAALASYLALGRTVDDAARAAKSYVAAAIAASYPLGSGRGTLAHLPPIRPYRRPARASRALPSRGPDGAR</sequence>
<dbReference type="Gene3D" id="3.40.1190.20">
    <property type="match status" value="1"/>
</dbReference>
<evidence type="ECO:0000256" key="9">
    <source>
        <dbReference type="ARBA" id="ARBA00022741"/>
    </source>
</evidence>
<proteinExistence type="inferred from homology"/>
<dbReference type="PANTHER" id="PTHR20858:SF17">
    <property type="entry name" value="HYDROXYMETHYLPYRIMIDINE_PHOSPHOMETHYLPYRIMIDINE KINASE THI20-RELATED"/>
    <property type="match status" value="1"/>
</dbReference>
<feature type="domain" description="Pyridoxamine kinase/Phosphomethylpyrimidine kinase" evidence="17">
    <location>
        <begin position="32"/>
        <end position="297"/>
    </location>
</feature>
<keyword evidence="10 18" id="KW-0418">Kinase</keyword>
<comment type="caution">
    <text evidence="18">The sequence shown here is derived from an EMBL/GenBank/DDBJ whole genome shotgun (WGS) entry which is preliminary data.</text>
</comment>
<evidence type="ECO:0000313" key="19">
    <source>
        <dbReference type="Proteomes" id="UP000621560"/>
    </source>
</evidence>
<gene>
    <name evidence="18" type="primary">thiD</name>
    <name evidence="18" type="ORF">IDH44_23600</name>
</gene>
<evidence type="ECO:0000256" key="2">
    <source>
        <dbReference type="ARBA" id="ARBA00000565"/>
    </source>
</evidence>
<evidence type="ECO:0000256" key="15">
    <source>
        <dbReference type="ARBA" id="ARBA00043176"/>
    </source>
</evidence>
<comment type="catalytic activity">
    <reaction evidence="1">
        <text>4-amino-5-hydroxymethyl-2-methylpyrimidine + ATP = 4-amino-2-methyl-5-(phosphooxymethyl)pyrimidine + ADP + H(+)</text>
        <dbReference type="Rhea" id="RHEA:23096"/>
        <dbReference type="ChEBI" id="CHEBI:15378"/>
        <dbReference type="ChEBI" id="CHEBI:16892"/>
        <dbReference type="ChEBI" id="CHEBI:30616"/>
        <dbReference type="ChEBI" id="CHEBI:58354"/>
        <dbReference type="ChEBI" id="CHEBI:456216"/>
        <dbReference type="EC" id="2.7.1.49"/>
    </reaction>
</comment>
<evidence type="ECO:0000256" key="14">
    <source>
        <dbReference type="ARBA" id="ARBA00042102"/>
    </source>
</evidence>
<dbReference type="GO" id="GO:0008972">
    <property type="term" value="F:phosphomethylpyrimidine kinase activity"/>
    <property type="evidence" value="ECO:0007669"/>
    <property type="project" value="UniProtKB-EC"/>
</dbReference>
<name>A0A927GUY6_9BACL</name>
<dbReference type="EC" id="2.7.4.7" evidence="6"/>
<dbReference type="Proteomes" id="UP000621560">
    <property type="component" value="Unassembled WGS sequence"/>
</dbReference>
<evidence type="ECO:0000256" key="3">
    <source>
        <dbReference type="ARBA" id="ARBA00004769"/>
    </source>
</evidence>
<keyword evidence="11" id="KW-0067">ATP-binding</keyword>
<dbReference type="InterPro" id="IPR013749">
    <property type="entry name" value="PM/HMP-P_kinase-1"/>
</dbReference>
<organism evidence="18 19">
    <name type="scientific">Paenibacillus sabuli</name>
    <dbReference type="NCBI Taxonomy" id="2772509"/>
    <lineage>
        <taxon>Bacteria</taxon>
        <taxon>Bacillati</taxon>
        <taxon>Bacillota</taxon>
        <taxon>Bacilli</taxon>
        <taxon>Bacillales</taxon>
        <taxon>Paenibacillaceae</taxon>
        <taxon>Paenibacillus</taxon>
    </lineage>
</organism>
<dbReference type="InterPro" id="IPR004399">
    <property type="entry name" value="HMP/HMP-P_kinase_dom"/>
</dbReference>
<dbReference type="CDD" id="cd01169">
    <property type="entry name" value="HMPP_kinase"/>
    <property type="match status" value="1"/>
</dbReference>
<evidence type="ECO:0000256" key="16">
    <source>
        <dbReference type="SAM" id="MobiDB-lite"/>
    </source>
</evidence>
<keyword evidence="19" id="KW-1185">Reference proteome</keyword>
<protein>
    <recommendedName>
        <fullName evidence="7">Hydroxymethylpyrimidine/phosphomethylpyrimidine kinase</fullName>
        <ecNumber evidence="5">2.7.1.49</ecNumber>
        <ecNumber evidence="6">2.7.4.7</ecNumber>
    </recommendedName>
    <alternativeName>
        <fullName evidence="14">Hydroxymethylpyrimidine kinase</fullName>
    </alternativeName>
    <alternativeName>
        <fullName evidence="15">Hydroxymethylpyrimidine phosphate kinase</fullName>
    </alternativeName>
</protein>
<evidence type="ECO:0000256" key="4">
    <source>
        <dbReference type="ARBA" id="ARBA00009879"/>
    </source>
</evidence>
<dbReference type="GO" id="GO:0005524">
    <property type="term" value="F:ATP binding"/>
    <property type="evidence" value="ECO:0007669"/>
    <property type="project" value="UniProtKB-KW"/>
</dbReference>
<dbReference type="GO" id="GO:0005829">
    <property type="term" value="C:cytosol"/>
    <property type="evidence" value="ECO:0007669"/>
    <property type="project" value="TreeGrafter"/>
</dbReference>
<dbReference type="PANTHER" id="PTHR20858">
    <property type="entry name" value="PHOSPHOMETHYLPYRIMIDINE KINASE"/>
    <property type="match status" value="1"/>
</dbReference>
<keyword evidence="12" id="KW-0784">Thiamine biosynthesis</keyword>
<dbReference type="RefSeq" id="WP_190921290.1">
    <property type="nucleotide sequence ID" value="NZ_JACXIZ010000056.1"/>
</dbReference>
<dbReference type="NCBIfam" id="TIGR00097">
    <property type="entry name" value="HMP-P_kinase"/>
    <property type="match status" value="1"/>
</dbReference>
<dbReference type="GO" id="GO:0009228">
    <property type="term" value="P:thiamine biosynthetic process"/>
    <property type="evidence" value="ECO:0007669"/>
    <property type="project" value="UniProtKB-KW"/>
</dbReference>
<evidence type="ECO:0000256" key="1">
    <source>
        <dbReference type="ARBA" id="ARBA00000151"/>
    </source>
</evidence>
<evidence type="ECO:0000256" key="7">
    <source>
        <dbReference type="ARBA" id="ARBA00019161"/>
    </source>
</evidence>
<evidence type="ECO:0000256" key="6">
    <source>
        <dbReference type="ARBA" id="ARBA00012963"/>
    </source>
</evidence>
<evidence type="ECO:0000256" key="10">
    <source>
        <dbReference type="ARBA" id="ARBA00022777"/>
    </source>
</evidence>
<comment type="pathway">
    <text evidence="13">Cofactor biosynthesis; thiamine diphosphate biosynthesis; 4-amino-2-methyl-5-diphosphomethylpyrimidine from 5-amino-1-(5-phospho-D-ribosyl)imidazole: step 2/3.</text>
</comment>
<dbReference type="FunFam" id="3.40.1190.20:FF:000003">
    <property type="entry name" value="Phosphomethylpyrimidine kinase ThiD"/>
    <property type="match status" value="1"/>
</dbReference>
<dbReference type="AlphaFoldDB" id="A0A927GUY6"/>
<dbReference type="SUPFAM" id="SSF53613">
    <property type="entry name" value="Ribokinase-like"/>
    <property type="match status" value="1"/>
</dbReference>
<evidence type="ECO:0000313" key="18">
    <source>
        <dbReference type="EMBL" id="MBD2848192.1"/>
    </source>
</evidence>
<dbReference type="GO" id="GO:0008902">
    <property type="term" value="F:hydroxymethylpyrimidine kinase activity"/>
    <property type="evidence" value="ECO:0007669"/>
    <property type="project" value="UniProtKB-EC"/>
</dbReference>
<dbReference type="EC" id="2.7.1.49" evidence="5"/>
<evidence type="ECO:0000256" key="5">
    <source>
        <dbReference type="ARBA" id="ARBA00012135"/>
    </source>
</evidence>
<dbReference type="Pfam" id="PF08543">
    <property type="entry name" value="Phos_pyr_kin"/>
    <property type="match status" value="1"/>
</dbReference>
<evidence type="ECO:0000256" key="13">
    <source>
        <dbReference type="ARBA" id="ARBA00037917"/>
    </source>
</evidence>
<keyword evidence="8 18" id="KW-0808">Transferase</keyword>
<comment type="pathway">
    <text evidence="3">Cofactor biosynthesis; thiamine diphosphate biosynthesis; 4-amino-2-methyl-5-diphosphomethylpyrimidine from 5-amino-1-(5-phospho-D-ribosyl)imidazole: step 3/3.</text>
</comment>
<feature type="region of interest" description="Disordered" evidence="16">
    <location>
        <begin position="300"/>
        <end position="326"/>
    </location>
</feature>
<comment type="catalytic activity">
    <reaction evidence="2">
        <text>4-amino-2-methyl-5-(phosphooxymethyl)pyrimidine + ATP = 4-amino-2-methyl-5-(diphosphooxymethyl)pyrimidine + ADP</text>
        <dbReference type="Rhea" id="RHEA:19893"/>
        <dbReference type="ChEBI" id="CHEBI:30616"/>
        <dbReference type="ChEBI" id="CHEBI:57841"/>
        <dbReference type="ChEBI" id="CHEBI:58354"/>
        <dbReference type="ChEBI" id="CHEBI:456216"/>
        <dbReference type="EC" id="2.7.4.7"/>
    </reaction>
</comment>
<accession>A0A927GUY6</accession>
<dbReference type="InterPro" id="IPR029056">
    <property type="entry name" value="Ribokinase-like"/>
</dbReference>
<dbReference type="EMBL" id="JACXIZ010000056">
    <property type="protein sequence ID" value="MBD2848192.1"/>
    <property type="molecule type" value="Genomic_DNA"/>
</dbReference>
<evidence type="ECO:0000256" key="8">
    <source>
        <dbReference type="ARBA" id="ARBA00022679"/>
    </source>
</evidence>
<evidence type="ECO:0000256" key="11">
    <source>
        <dbReference type="ARBA" id="ARBA00022840"/>
    </source>
</evidence>